<dbReference type="Proteomes" id="UP000011761">
    <property type="component" value="Unassembled WGS sequence"/>
</dbReference>
<reference evidence="2 3" key="1">
    <citation type="journal article" date="2012" name="PLoS Pathog.">
        <title>Diverse lifestyles and strategies of plant pathogenesis encoded in the genomes of eighteen Dothideomycetes fungi.</title>
        <authorList>
            <person name="Ohm R.A."/>
            <person name="Feau N."/>
            <person name="Henrissat B."/>
            <person name="Schoch C.L."/>
            <person name="Horwitz B.A."/>
            <person name="Barry K.W."/>
            <person name="Condon B.J."/>
            <person name="Copeland A.C."/>
            <person name="Dhillon B."/>
            <person name="Glaser F."/>
            <person name="Hesse C.N."/>
            <person name="Kosti I."/>
            <person name="LaButti K."/>
            <person name="Lindquist E.A."/>
            <person name="Lucas S."/>
            <person name="Salamov A.A."/>
            <person name="Bradshaw R.E."/>
            <person name="Ciuffetti L."/>
            <person name="Hamelin R.C."/>
            <person name="Kema G.H.J."/>
            <person name="Lawrence C."/>
            <person name="Scott J.A."/>
            <person name="Spatafora J.W."/>
            <person name="Turgeon B.G."/>
            <person name="de Wit P.J.G.M."/>
            <person name="Zhong S."/>
            <person name="Goodwin S.B."/>
            <person name="Grigoriev I.V."/>
        </authorList>
    </citation>
    <scope>NUCLEOTIDE SEQUENCE [LARGE SCALE GENOMIC DNA]</scope>
    <source>
        <strain evidence="2 3">UAMH 10762</strain>
    </source>
</reference>
<dbReference type="GeneID" id="19108752"/>
<proteinExistence type="predicted"/>
<accession>M2ND88</accession>
<organism evidence="2 3">
    <name type="scientific">Baudoinia panamericana (strain UAMH 10762)</name>
    <name type="common">Angels' share fungus</name>
    <name type="synonym">Baudoinia compniacensis (strain UAMH 10762)</name>
    <dbReference type="NCBI Taxonomy" id="717646"/>
    <lineage>
        <taxon>Eukaryota</taxon>
        <taxon>Fungi</taxon>
        <taxon>Dikarya</taxon>
        <taxon>Ascomycota</taxon>
        <taxon>Pezizomycotina</taxon>
        <taxon>Dothideomycetes</taxon>
        <taxon>Dothideomycetidae</taxon>
        <taxon>Mycosphaerellales</taxon>
        <taxon>Teratosphaeriaceae</taxon>
        <taxon>Baudoinia</taxon>
    </lineage>
</organism>
<dbReference type="RefSeq" id="XP_007675684.1">
    <property type="nucleotide sequence ID" value="XM_007677494.1"/>
</dbReference>
<dbReference type="KEGG" id="bcom:BAUCODRAFT_147326"/>
<dbReference type="HOGENOM" id="CLU_1906368_0_0_1"/>
<evidence type="ECO:0000313" key="2">
    <source>
        <dbReference type="EMBL" id="EMC97174.1"/>
    </source>
</evidence>
<keyword evidence="3" id="KW-1185">Reference proteome</keyword>
<protein>
    <submittedName>
        <fullName evidence="2">Uncharacterized protein</fullName>
    </submittedName>
</protein>
<gene>
    <name evidence="2" type="ORF">BAUCODRAFT_147326</name>
</gene>
<dbReference type="EMBL" id="KB445554">
    <property type="protein sequence ID" value="EMC97174.1"/>
    <property type="molecule type" value="Genomic_DNA"/>
</dbReference>
<dbReference type="AlphaFoldDB" id="M2ND88"/>
<name>M2ND88_BAUPA</name>
<sequence>MSIERKCHGRLEHHRRQVADYSALDVEKALEAVNWLGGEKMEEVEEYVRKRAWRRENGYESDSVHEEDEEEREKDGDRDKIDDWEGEAEDGDRFFRLAVFGDWRKGVVKRVREQFRLAARRLEARGGVRAEGG</sequence>
<evidence type="ECO:0000256" key="1">
    <source>
        <dbReference type="SAM" id="MobiDB-lite"/>
    </source>
</evidence>
<feature type="region of interest" description="Disordered" evidence="1">
    <location>
        <begin position="56"/>
        <end position="85"/>
    </location>
</feature>
<feature type="compositionally biased region" description="Basic and acidic residues" evidence="1">
    <location>
        <begin position="73"/>
        <end position="83"/>
    </location>
</feature>
<evidence type="ECO:0000313" key="3">
    <source>
        <dbReference type="Proteomes" id="UP000011761"/>
    </source>
</evidence>